<evidence type="ECO:0000313" key="3">
    <source>
        <dbReference type="EMBL" id="ENW30831.1"/>
    </source>
</evidence>
<keyword evidence="1" id="KW-0812">Transmembrane</keyword>
<dbReference type="Pfam" id="PF00487">
    <property type="entry name" value="FA_desaturase"/>
    <property type="match status" value="1"/>
</dbReference>
<sequence>MNSKVSVTELFSRDEIKELTTTSDLHGAWAVGSTWTVIVMTFGTVAYSWEYLPTWGKVLMCALALAILAGRQLAMAILMHDASHHSLFKTKWLNTHLTDWLCARPIWNDVGKYRPYHLKHHAKTSQPDDPDLGLVKNFPITQSSLFRKFFRDLNGQSGLKFLAGRVLMDLELLEWSVSNDPKPIPRGDRSNLELAKNLLKNSSGMLISNAAIFSALWASGHPKLYLLWPLAYITPFPLFIRIRAMAEHAGLETSHSALSNTRTTRAGWLARAFVAPIHVNYHIEHHLMASVPHQKLAKMHQMLRERQYVDAPPSYLDVIRSLLKNNQFS</sequence>
<dbReference type="GO" id="GO:0016020">
    <property type="term" value="C:membrane"/>
    <property type="evidence" value="ECO:0007669"/>
    <property type="project" value="TreeGrafter"/>
</dbReference>
<name>N9HMN5_ACILW</name>
<evidence type="ECO:0000313" key="4">
    <source>
        <dbReference type="Proteomes" id="UP000018416"/>
    </source>
</evidence>
<evidence type="ECO:0000259" key="2">
    <source>
        <dbReference type="Pfam" id="PF00487"/>
    </source>
</evidence>
<dbReference type="PANTHER" id="PTHR19353:SF19">
    <property type="entry name" value="DELTA(5) FATTY ACID DESATURASE C-RELATED"/>
    <property type="match status" value="1"/>
</dbReference>
<feature type="domain" description="Fatty acid desaturase" evidence="2">
    <location>
        <begin position="55"/>
        <end position="307"/>
    </location>
</feature>
<reference evidence="3 4" key="1">
    <citation type="submission" date="2013-02" db="EMBL/GenBank/DDBJ databases">
        <title>The Genome Sequence of Acinetobacter lwoffii NIPH 478.</title>
        <authorList>
            <consortium name="The Broad Institute Genome Sequencing Platform"/>
            <consortium name="The Broad Institute Genome Sequencing Center for Infectious Disease"/>
            <person name="Cerqueira G."/>
            <person name="Feldgarden M."/>
            <person name="Courvalin P."/>
            <person name="Perichon B."/>
            <person name="Grillot-Courvalin C."/>
            <person name="Clermont D."/>
            <person name="Rocha E."/>
            <person name="Yoon E.-J."/>
            <person name="Nemec A."/>
            <person name="Walker B."/>
            <person name="Young S.K."/>
            <person name="Zeng Q."/>
            <person name="Gargeya S."/>
            <person name="Fitzgerald M."/>
            <person name="Haas B."/>
            <person name="Abouelleil A."/>
            <person name="Alvarado L."/>
            <person name="Arachchi H.M."/>
            <person name="Berlin A.M."/>
            <person name="Chapman S.B."/>
            <person name="Dewar J."/>
            <person name="Goldberg J."/>
            <person name="Griggs A."/>
            <person name="Gujja S."/>
            <person name="Hansen M."/>
            <person name="Howarth C."/>
            <person name="Imamovic A."/>
            <person name="Larimer J."/>
            <person name="McCowan C."/>
            <person name="Murphy C."/>
            <person name="Neiman D."/>
            <person name="Pearson M."/>
            <person name="Priest M."/>
            <person name="Roberts A."/>
            <person name="Saif S."/>
            <person name="Shea T."/>
            <person name="Sisk P."/>
            <person name="Sykes S."/>
            <person name="Wortman J."/>
            <person name="Nusbaum C."/>
            <person name="Birren B."/>
        </authorList>
    </citation>
    <scope>NUCLEOTIDE SEQUENCE [LARGE SCALE GENOMIC DNA]</scope>
    <source>
        <strain evidence="3 4">NIPH 478</strain>
    </source>
</reference>
<dbReference type="InterPro" id="IPR012171">
    <property type="entry name" value="Fatty_acid_desaturase"/>
</dbReference>
<proteinExistence type="predicted"/>
<gene>
    <name evidence="3" type="ORF">F923_01402</name>
</gene>
<comment type="caution">
    <text evidence="3">The sequence shown here is derived from an EMBL/GenBank/DDBJ whole genome shotgun (WGS) entry which is preliminary data.</text>
</comment>
<organism evidence="3 4">
    <name type="scientific">Acinetobacter lwoffii NIPH 478</name>
    <dbReference type="NCBI Taxonomy" id="1217668"/>
    <lineage>
        <taxon>Bacteria</taxon>
        <taxon>Pseudomonadati</taxon>
        <taxon>Pseudomonadota</taxon>
        <taxon>Gammaproteobacteria</taxon>
        <taxon>Moraxellales</taxon>
        <taxon>Moraxellaceae</taxon>
        <taxon>Acinetobacter</taxon>
    </lineage>
</organism>
<evidence type="ECO:0000256" key="1">
    <source>
        <dbReference type="SAM" id="Phobius"/>
    </source>
</evidence>
<dbReference type="Proteomes" id="UP000018416">
    <property type="component" value="Unassembled WGS sequence"/>
</dbReference>
<dbReference type="RefSeq" id="WP_005107238.1">
    <property type="nucleotide sequence ID" value="NZ_KB849836.1"/>
</dbReference>
<feature type="transmembrane region" description="Helical" evidence="1">
    <location>
        <begin position="27"/>
        <end position="49"/>
    </location>
</feature>
<dbReference type="PANTHER" id="PTHR19353">
    <property type="entry name" value="FATTY ACID DESATURASE 2"/>
    <property type="match status" value="1"/>
</dbReference>
<keyword evidence="1" id="KW-0472">Membrane</keyword>
<dbReference type="PATRIC" id="fig|1217668.3.peg.1371"/>
<dbReference type="GO" id="GO:0008610">
    <property type="term" value="P:lipid biosynthetic process"/>
    <property type="evidence" value="ECO:0007669"/>
    <property type="project" value="UniProtKB-ARBA"/>
</dbReference>
<dbReference type="HOGENOM" id="CLU_052920_2_0_6"/>
<dbReference type="EMBL" id="APQU01000010">
    <property type="protein sequence ID" value="ENW30831.1"/>
    <property type="molecule type" value="Genomic_DNA"/>
</dbReference>
<dbReference type="AlphaFoldDB" id="N9HMN5"/>
<dbReference type="GO" id="GO:0016717">
    <property type="term" value="F:oxidoreductase activity, acting on paired donors, with oxidation of a pair of donors resulting in the reduction of molecular oxygen to two molecules of water"/>
    <property type="evidence" value="ECO:0007669"/>
    <property type="project" value="TreeGrafter"/>
</dbReference>
<protein>
    <recommendedName>
        <fullName evidence="2">Fatty acid desaturase domain-containing protein</fullName>
    </recommendedName>
</protein>
<dbReference type="InterPro" id="IPR005804">
    <property type="entry name" value="FA_desaturase_dom"/>
</dbReference>
<accession>N9HMN5</accession>
<keyword evidence="1" id="KW-1133">Transmembrane helix</keyword>
<dbReference type="CDD" id="cd03510">
    <property type="entry name" value="Rhizobitoxine-FADS-like"/>
    <property type="match status" value="1"/>
</dbReference>
<feature type="transmembrane region" description="Helical" evidence="1">
    <location>
        <begin position="55"/>
        <end position="79"/>
    </location>
</feature>